<keyword evidence="1" id="KW-0446">Lipid-binding</keyword>
<dbReference type="PROSITE" id="PS51482">
    <property type="entry name" value="DEGV"/>
    <property type="match status" value="1"/>
</dbReference>
<dbReference type="Proteomes" id="UP000016637">
    <property type="component" value="Unassembled WGS sequence"/>
</dbReference>
<evidence type="ECO:0000313" key="3">
    <source>
        <dbReference type="Proteomes" id="UP000016637"/>
    </source>
</evidence>
<dbReference type="InterPro" id="IPR043168">
    <property type="entry name" value="DegV_C"/>
</dbReference>
<dbReference type="InterPro" id="IPR050270">
    <property type="entry name" value="DegV_domain_contain"/>
</dbReference>
<dbReference type="Gene3D" id="3.40.50.10170">
    <property type="match status" value="1"/>
</dbReference>
<dbReference type="AlphaFoldDB" id="U2S1M9"/>
<dbReference type="NCBIfam" id="TIGR00762">
    <property type="entry name" value="DegV"/>
    <property type="match status" value="1"/>
</dbReference>
<dbReference type="eggNOG" id="COG1307">
    <property type="taxonomic scope" value="Bacteria"/>
</dbReference>
<dbReference type="SUPFAM" id="SSF82549">
    <property type="entry name" value="DAK1/DegV-like"/>
    <property type="match status" value="1"/>
</dbReference>
<protein>
    <submittedName>
        <fullName evidence="2">EDD domain protein, DegV family</fullName>
    </submittedName>
</protein>
<keyword evidence="3" id="KW-1185">Reference proteome</keyword>
<organism evidence="2 3">
    <name type="scientific">Gemella bergeri ATCC 700627</name>
    <dbReference type="NCBI Taxonomy" id="1321820"/>
    <lineage>
        <taxon>Bacteria</taxon>
        <taxon>Bacillati</taxon>
        <taxon>Bacillota</taxon>
        <taxon>Bacilli</taxon>
        <taxon>Bacillales</taxon>
        <taxon>Gemellaceae</taxon>
        <taxon>Gemella</taxon>
    </lineage>
</organism>
<dbReference type="Pfam" id="PF02645">
    <property type="entry name" value="DegV"/>
    <property type="match status" value="1"/>
</dbReference>
<dbReference type="PANTHER" id="PTHR33434:SF2">
    <property type="entry name" value="FATTY ACID-BINDING PROTEIN TM_1468"/>
    <property type="match status" value="1"/>
</dbReference>
<proteinExistence type="predicted"/>
<dbReference type="EMBL" id="AWVP01000022">
    <property type="protein sequence ID" value="ERK59648.1"/>
    <property type="molecule type" value="Genomic_DNA"/>
</dbReference>
<reference evidence="2 3" key="1">
    <citation type="submission" date="2013-08" db="EMBL/GenBank/DDBJ databases">
        <authorList>
            <person name="Weinstock G."/>
            <person name="Sodergren E."/>
            <person name="Wylie T."/>
            <person name="Fulton L."/>
            <person name="Fulton R."/>
            <person name="Fronick C."/>
            <person name="O'Laughlin M."/>
            <person name="Godfrey J."/>
            <person name="Miner T."/>
            <person name="Herter B."/>
            <person name="Appelbaum E."/>
            <person name="Cordes M."/>
            <person name="Lek S."/>
            <person name="Wollam A."/>
            <person name="Pepin K.H."/>
            <person name="Palsikar V.B."/>
            <person name="Mitreva M."/>
            <person name="Wilson R.K."/>
        </authorList>
    </citation>
    <scope>NUCLEOTIDE SEQUENCE [LARGE SCALE GENOMIC DNA]</scope>
    <source>
        <strain evidence="2 3">ATCC 700627</strain>
    </source>
</reference>
<evidence type="ECO:0000256" key="1">
    <source>
        <dbReference type="ARBA" id="ARBA00023121"/>
    </source>
</evidence>
<comment type="caution">
    <text evidence="2">The sequence shown here is derived from an EMBL/GenBank/DDBJ whole genome shotgun (WGS) entry which is preliminary data.</text>
</comment>
<dbReference type="PATRIC" id="fig|1321820.3.peg.436"/>
<dbReference type="Gene3D" id="3.30.1180.10">
    <property type="match status" value="1"/>
</dbReference>
<dbReference type="GO" id="GO:0008289">
    <property type="term" value="F:lipid binding"/>
    <property type="evidence" value="ECO:0007669"/>
    <property type="project" value="UniProtKB-KW"/>
</dbReference>
<dbReference type="RefSeq" id="WP_021752804.1">
    <property type="nucleotide sequence ID" value="NZ_KI271823.1"/>
</dbReference>
<accession>U2S1M9</accession>
<gene>
    <name evidence="2" type="ORF">HMPREF1983_00443</name>
</gene>
<sequence>MKTAFLCDSTLQVSEEFTKNYPLTIIPLEVRLDNRVYEDNVTIKSEQFYEYIKKGMKPSTSQPSVGKVLEVLNTLKEKDYKRVVIFSISEKLSGTFSSFTQAKALIKDLEIKIIDTKQVARIAGRAIEKIIKDFSNNLISYNNIEEEYNKLLKKQNVLVTVETMDFLYAGGRLGKTQFILSNMLNILPIITIKDGALLVSGKQRGIKKVIKKMCEEIKEKNPQSLIIFHTNNNDLLEKTQNIIKEILGEIKTEIITVSPVIGAHAGPRAIAIGYLEYED</sequence>
<dbReference type="PANTHER" id="PTHR33434">
    <property type="entry name" value="DEGV DOMAIN-CONTAINING PROTEIN DR_1986-RELATED"/>
    <property type="match status" value="1"/>
</dbReference>
<name>U2S1M9_9BACL</name>
<dbReference type="InterPro" id="IPR003797">
    <property type="entry name" value="DegV"/>
</dbReference>
<evidence type="ECO:0000313" key="2">
    <source>
        <dbReference type="EMBL" id="ERK59648.1"/>
    </source>
</evidence>
<dbReference type="HOGENOM" id="CLU_048251_3_1_9"/>